<evidence type="ECO:0000313" key="7">
    <source>
        <dbReference type="EMBL" id="SHE78884.1"/>
    </source>
</evidence>
<dbReference type="PANTHER" id="PTHR30474">
    <property type="entry name" value="CELL CYCLE PROTEIN"/>
    <property type="match status" value="1"/>
</dbReference>
<evidence type="ECO:0000256" key="4">
    <source>
        <dbReference type="ARBA" id="ARBA00022989"/>
    </source>
</evidence>
<evidence type="ECO:0000256" key="3">
    <source>
        <dbReference type="ARBA" id="ARBA00022960"/>
    </source>
</evidence>
<feature type="transmembrane region" description="Helical" evidence="6">
    <location>
        <begin position="335"/>
        <end position="356"/>
    </location>
</feature>
<proteinExistence type="predicted"/>
<feature type="transmembrane region" description="Helical" evidence="6">
    <location>
        <begin position="182"/>
        <end position="206"/>
    </location>
</feature>
<dbReference type="InterPro" id="IPR011923">
    <property type="entry name" value="RodA/MrdB"/>
</dbReference>
<keyword evidence="8" id="KW-1185">Reference proteome</keyword>
<gene>
    <name evidence="7" type="ORF">SAMN05443144_103183</name>
</gene>
<feature type="transmembrane region" description="Helical" evidence="6">
    <location>
        <begin position="93"/>
        <end position="110"/>
    </location>
</feature>
<dbReference type="Proteomes" id="UP000184041">
    <property type="component" value="Unassembled WGS sequence"/>
</dbReference>
<feature type="transmembrane region" description="Helical" evidence="6">
    <location>
        <begin position="212"/>
        <end position="235"/>
    </location>
</feature>
<feature type="transmembrane region" description="Helical" evidence="6">
    <location>
        <begin position="368"/>
        <end position="395"/>
    </location>
</feature>
<keyword evidence="4 6" id="KW-1133">Transmembrane helix</keyword>
<dbReference type="GO" id="GO:0005886">
    <property type="term" value="C:plasma membrane"/>
    <property type="evidence" value="ECO:0007669"/>
    <property type="project" value="TreeGrafter"/>
</dbReference>
<feature type="transmembrane region" description="Helical" evidence="6">
    <location>
        <begin position="401"/>
        <end position="424"/>
    </location>
</feature>
<dbReference type="GO" id="GO:0008360">
    <property type="term" value="P:regulation of cell shape"/>
    <property type="evidence" value="ECO:0007669"/>
    <property type="project" value="UniProtKB-KW"/>
</dbReference>
<evidence type="ECO:0000313" key="8">
    <source>
        <dbReference type="Proteomes" id="UP000184041"/>
    </source>
</evidence>
<evidence type="ECO:0000256" key="6">
    <source>
        <dbReference type="SAM" id="Phobius"/>
    </source>
</evidence>
<accession>A0A1M4WCC1</accession>
<dbReference type="GO" id="GO:0032153">
    <property type="term" value="C:cell division site"/>
    <property type="evidence" value="ECO:0007669"/>
    <property type="project" value="TreeGrafter"/>
</dbReference>
<dbReference type="STRING" id="1194090.SAMN05443144_103183"/>
<evidence type="ECO:0000256" key="5">
    <source>
        <dbReference type="ARBA" id="ARBA00023136"/>
    </source>
</evidence>
<dbReference type="Pfam" id="PF01098">
    <property type="entry name" value="FTSW_RODA_SPOVE"/>
    <property type="match status" value="2"/>
</dbReference>
<evidence type="ECO:0000256" key="1">
    <source>
        <dbReference type="ARBA" id="ARBA00004141"/>
    </source>
</evidence>
<keyword evidence="2 6" id="KW-0812">Transmembrane</keyword>
<feature type="transmembrane region" description="Helical" evidence="6">
    <location>
        <begin position="156"/>
        <end position="175"/>
    </location>
</feature>
<protein>
    <submittedName>
        <fullName evidence="7">Rod shape determining protein RodA</fullName>
    </submittedName>
</protein>
<sequence>MYTITLKILNPRQRTTPMSNIGEYNWPLTTLWVGLVTIGLVAIYSATQGPVAEFLPAYIQVNFYKQLISFGIALMLIVGLQYVSPRTFREGSYVFYVVGLLLMVLTLIFGREVNGATSWLVLGPLNLQTSELMKIATVLAVANYLTSQRNLSAENLKTALTTVLIILVPTVLVFMQNDSGTAIIFLALIPVVLFWSGLPYGISLFIISPAIIGYLSIIAWYWGLAAAVFLTLLVFILQRRTWLTFTSFATGILLVIGVQVALFQVLQPHQRARIEAFTNPSFDPQGAGWNIIQAKTAIGSGGLYGKGYLEGTQTQLRFLPEQWTDFIFCVIGEEFGFAGAGFVVLLLTGFTIVLLRSAANHKHPFAQLVIVSVAAIYFTHFFINIGSATALIPVIGVPLPFISYGGSALITNTLMLGICLNLDFHKRQFSIYR</sequence>
<dbReference type="GO" id="GO:0015648">
    <property type="term" value="F:lipid-linked peptidoglycan transporter activity"/>
    <property type="evidence" value="ECO:0007669"/>
    <property type="project" value="TreeGrafter"/>
</dbReference>
<dbReference type="PANTHER" id="PTHR30474:SF1">
    <property type="entry name" value="PEPTIDOGLYCAN GLYCOSYLTRANSFERASE MRDB"/>
    <property type="match status" value="1"/>
</dbReference>
<name>A0A1M4WCC1_9BACT</name>
<evidence type="ECO:0000256" key="2">
    <source>
        <dbReference type="ARBA" id="ARBA00022692"/>
    </source>
</evidence>
<reference evidence="7 8" key="1">
    <citation type="submission" date="2016-11" db="EMBL/GenBank/DDBJ databases">
        <authorList>
            <person name="Jaros S."/>
            <person name="Januszkiewicz K."/>
            <person name="Wedrychowicz H."/>
        </authorList>
    </citation>
    <scope>NUCLEOTIDE SEQUENCE [LARGE SCALE GENOMIC DNA]</scope>
    <source>
        <strain evidence="7 8">DSM 21986</strain>
    </source>
</reference>
<feature type="transmembrane region" description="Helical" evidence="6">
    <location>
        <begin position="242"/>
        <end position="263"/>
    </location>
</feature>
<feature type="transmembrane region" description="Helical" evidence="6">
    <location>
        <begin position="66"/>
        <end position="84"/>
    </location>
</feature>
<dbReference type="NCBIfam" id="NF037961">
    <property type="entry name" value="RodA_shape"/>
    <property type="match status" value="1"/>
</dbReference>
<keyword evidence="5 6" id="KW-0472">Membrane</keyword>
<feature type="transmembrane region" description="Helical" evidence="6">
    <location>
        <begin position="24"/>
        <end position="46"/>
    </location>
</feature>
<dbReference type="InterPro" id="IPR001182">
    <property type="entry name" value="FtsW/RodA"/>
</dbReference>
<dbReference type="AlphaFoldDB" id="A0A1M4WCC1"/>
<organism evidence="7 8">
    <name type="scientific">Fodinibius roseus</name>
    <dbReference type="NCBI Taxonomy" id="1194090"/>
    <lineage>
        <taxon>Bacteria</taxon>
        <taxon>Pseudomonadati</taxon>
        <taxon>Balneolota</taxon>
        <taxon>Balneolia</taxon>
        <taxon>Balneolales</taxon>
        <taxon>Balneolaceae</taxon>
        <taxon>Fodinibius</taxon>
    </lineage>
</organism>
<dbReference type="GO" id="GO:0051301">
    <property type="term" value="P:cell division"/>
    <property type="evidence" value="ECO:0007669"/>
    <property type="project" value="InterPro"/>
</dbReference>
<dbReference type="NCBIfam" id="TIGR02210">
    <property type="entry name" value="rodA_shape"/>
    <property type="match status" value="1"/>
</dbReference>
<comment type="subcellular location">
    <subcellularLocation>
        <location evidence="1">Membrane</location>
        <topology evidence="1">Multi-pass membrane protein</topology>
    </subcellularLocation>
</comment>
<dbReference type="EMBL" id="FQUS01000003">
    <property type="protein sequence ID" value="SHE78884.1"/>
    <property type="molecule type" value="Genomic_DNA"/>
</dbReference>
<keyword evidence="3" id="KW-0133">Cell shape</keyword>